<keyword evidence="1" id="KW-1133">Transmembrane helix</keyword>
<organism evidence="2 3">
    <name type="scientific">Candidatus Merdivivens faecigallinarum</name>
    <dbReference type="NCBI Taxonomy" id="2840871"/>
    <lineage>
        <taxon>Bacteria</taxon>
        <taxon>Pseudomonadati</taxon>
        <taxon>Bacteroidota</taxon>
        <taxon>Bacteroidia</taxon>
        <taxon>Bacteroidales</taxon>
        <taxon>Muribaculaceae</taxon>
        <taxon>Muribaculaceae incertae sedis</taxon>
        <taxon>Candidatus Merdivivens</taxon>
    </lineage>
</organism>
<evidence type="ECO:0000256" key="1">
    <source>
        <dbReference type="SAM" id="Phobius"/>
    </source>
</evidence>
<protein>
    <submittedName>
        <fullName evidence="2">DUF2752 domain-containing protein</fullName>
    </submittedName>
</protein>
<evidence type="ECO:0000313" key="2">
    <source>
        <dbReference type="EMBL" id="MBO8481925.1"/>
    </source>
</evidence>
<feature type="transmembrane region" description="Helical" evidence="1">
    <location>
        <begin position="100"/>
        <end position="120"/>
    </location>
</feature>
<feature type="transmembrane region" description="Helical" evidence="1">
    <location>
        <begin position="7"/>
        <end position="25"/>
    </location>
</feature>
<keyword evidence="1" id="KW-0472">Membrane</keyword>
<name>A0A9D9NQD8_9BACT</name>
<accession>A0A9D9NQD8</accession>
<sequence length="127" mass="13376">MTITKRGILWTAAIVFVAAAVFIFATTDPEKSVLFPKCPFHALTGLQCPGCGSQRAIHALLHGQIAKAIGYNGLLVASIPAIGVIAAAEAGRKKHPKFHAAVNSPKTIAVILAVIAAWWITRNIIGI</sequence>
<reference evidence="2" key="2">
    <citation type="journal article" date="2021" name="PeerJ">
        <title>Extensive microbial diversity within the chicken gut microbiome revealed by metagenomics and culture.</title>
        <authorList>
            <person name="Gilroy R."/>
            <person name="Ravi A."/>
            <person name="Getino M."/>
            <person name="Pursley I."/>
            <person name="Horton D.L."/>
            <person name="Alikhan N.F."/>
            <person name="Baker D."/>
            <person name="Gharbi K."/>
            <person name="Hall N."/>
            <person name="Watson M."/>
            <person name="Adriaenssens E.M."/>
            <person name="Foster-Nyarko E."/>
            <person name="Jarju S."/>
            <person name="Secka A."/>
            <person name="Antonio M."/>
            <person name="Oren A."/>
            <person name="Chaudhuri R.R."/>
            <person name="La Ragione R."/>
            <person name="Hildebrand F."/>
            <person name="Pallen M.J."/>
        </authorList>
    </citation>
    <scope>NUCLEOTIDE SEQUENCE</scope>
    <source>
        <strain evidence="2">B3-2255</strain>
    </source>
</reference>
<dbReference type="EMBL" id="JADILY010000106">
    <property type="protein sequence ID" value="MBO8481925.1"/>
    <property type="molecule type" value="Genomic_DNA"/>
</dbReference>
<dbReference type="InterPro" id="IPR021215">
    <property type="entry name" value="DUF2752"/>
</dbReference>
<keyword evidence="1" id="KW-0812">Transmembrane</keyword>
<dbReference type="Pfam" id="PF10825">
    <property type="entry name" value="DUF2752"/>
    <property type="match status" value="1"/>
</dbReference>
<feature type="transmembrane region" description="Helical" evidence="1">
    <location>
        <begin position="69"/>
        <end position="88"/>
    </location>
</feature>
<dbReference type="AlphaFoldDB" id="A0A9D9NQD8"/>
<comment type="caution">
    <text evidence="2">The sequence shown here is derived from an EMBL/GenBank/DDBJ whole genome shotgun (WGS) entry which is preliminary data.</text>
</comment>
<proteinExistence type="predicted"/>
<evidence type="ECO:0000313" key="3">
    <source>
        <dbReference type="Proteomes" id="UP000823772"/>
    </source>
</evidence>
<dbReference type="Proteomes" id="UP000823772">
    <property type="component" value="Unassembled WGS sequence"/>
</dbReference>
<reference evidence="2" key="1">
    <citation type="submission" date="2020-10" db="EMBL/GenBank/DDBJ databases">
        <authorList>
            <person name="Gilroy R."/>
        </authorList>
    </citation>
    <scope>NUCLEOTIDE SEQUENCE</scope>
    <source>
        <strain evidence="2">B3-2255</strain>
    </source>
</reference>
<gene>
    <name evidence="2" type="ORF">IAC87_05200</name>
</gene>